<comment type="caution">
    <text evidence="3">The sequence shown here is derived from an EMBL/GenBank/DDBJ whole genome shotgun (WGS) entry which is preliminary data.</text>
</comment>
<proteinExistence type="predicted"/>
<dbReference type="Pfam" id="PF14501">
    <property type="entry name" value="HATPase_c_5"/>
    <property type="match status" value="1"/>
</dbReference>
<dbReference type="InterPro" id="IPR036890">
    <property type="entry name" value="HATPase_C_sf"/>
</dbReference>
<feature type="transmembrane region" description="Helical" evidence="1">
    <location>
        <begin position="122"/>
        <end position="142"/>
    </location>
</feature>
<dbReference type="Proteomes" id="UP001524944">
    <property type="component" value="Unassembled WGS sequence"/>
</dbReference>
<dbReference type="PANTHER" id="PTHR40448:SF1">
    <property type="entry name" value="TWO-COMPONENT SENSOR HISTIDINE KINASE"/>
    <property type="match status" value="1"/>
</dbReference>
<feature type="transmembrane region" description="Helical" evidence="1">
    <location>
        <begin position="36"/>
        <end position="53"/>
    </location>
</feature>
<name>A0ABT1Y4S4_9FIRM</name>
<keyword evidence="4" id="KW-1185">Reference proteome</keyword>
<keyword evidence="1" id="KW-0812">Transmembrane</keyword>
<sequence length="434" mass="50648">MDNYDIVYFLSNIFGTYIIYRFMYIFFDRRSKNKKLELISYILYFLAIGIIYISYNTPIVNLICNLIMFFLLTLNYYSNWKMKLTAVVYVYAILISVETITIIILNILNLNALIKGVDLQLILAQIISKILSYIVVLVISNLKMIKAEYHIPLLHWIAVFIIPLGTLFSTFILMKESNPENFPQIFISIAILFIINVFVFYLYDILLQSYQEKTEKNLLRQQNNAYIKQLKIINQSLKNIKILRHDIKKHMLALQTLIEKGNNDLSLQYLQNAFNLINNVNEYVKSGNAEVDSILNYKIYEAKRKDIDVIVNLKIPEKLSIQSFDLVAILGNLLDNAIEATSIYTGEKRIGIFVELNRNVLYVNITNPFQEKLHYGFNKLKTTHRDAENHGFGLESVKKAIEKYNGTMNIKHTDNTFRVDVLIYNRNFSVEEKV</sequence>
<dbReference type="CDD" id="cd16935">
    <property type="entry name" value="HATPase_AgrC-ComD-like"/>
    <property type="match status" value="1"/>
</dbReference>
<keyword evidence="1" id="KW-1133">Transmembrane helix</keyword>
<dbReference type="EMBL" id="JANPWE010000004">
    <property type="protein sequence ID" value="MCR6545871.1"/>
    <property type="molecule type" value="Genomic_DNA"/>
</dbReference>
<feature type="domain" description="Sensor histidine kinase NatK-like C-terminal" evidence="2">
    <location>
        <begin position="323"/>
        <end position="423"/>
    </location>
</feature>
<evidence type="ECO:0000313" key="3">
    <source>
        <dbReference type="EMBL" id="MCR6545871.1"/>
    </source>
</evidence>
<dbReference type="PANTHER" id="PTHR40448">
    <property type="entry name" value="TWO-COMPONENT SENSOR HISTIDINE KINASE"/>
    <property type="match status" value="1"/>
</dbReference>
<feature type="transmembrane region" description="Helical" evidence="1">
    <location>
        <begin position="154"/>
        <end position="173"/>
    </location>
</feature>
<accession>A0ABT1Y4S4</accession>
<dbReference type="InterPro" id="IPR032834">
    <property type="entry name" value="NatK-like_C"/>
</dbReference>
<dbReference type="Gene3D" id="3.30.565.10">
    <property type="entry name" value="Histidine kinase-like ATPase, C-terminal domain"/>
    <property type="match status" value="1"/>
</dbReference>
<protein>
    <submittedName>
        <fullName evidence="3">GHKL domain-containing protein</fullName>
    </submittedName>
</protein>
<feature type="transmembrane region" description="Helical" evidence="1">
    <location>
        <begin position="6"/>
        <end position="24"/>
    </location>
</feature>
<keyword evidence="1" id="KW-0472">Membrane</keyword>
<organism evidence="3 4">
    <name type="scientific">Dehalobacterium formicoaceticum</name>
    <dbReference type="NCBI Taxonomy" id="51515"/>
    <lineage>
        <taxon>Bacteria</taxon>
        <taxon>Bacillati</taxon>
        <taxon>Bacillota</taxon>
        <taxon>Clostridia</taxon>
        <taxon>Eubacteriales</taxon>
        <taxon>Peptococcaceae</taxon>
        <taxon>Dehalobacterium</taxon>
    </lineage>
</organism>
<evidence type="ECO:0000313" key="4">
    <source>
        <dbReference type="Proteomes" id="UP001524944"/>
    </source>
</evidence>
<evidence type="ECO:0000259" key="2">
    <source>
        <dbReference type="Pfam" id="PF14501"/>
    </source>
</evidence>
<dbReference type="SUPFAM" id="SSF55874">
    <property type="entry name" value="ATPase domain of HSP90 chaperone/DNA topoisomerase II/histidine kinase"/>
    <property type="match status" value="1"/>
</dbReference>
<evidence type="ECO:0000256" key="1">
    <source>
        <dbReference type="SAM" id="Phobius"/>
    </source>
</evidence>
<dbReference type="RefSeq" id="WP_257913345.1">
    <property type="nucleotide sequence ID" value="NZ_JANPWE010000004.1"/>
</dbReference>
<feature type="transmembrane region" description="Helical" evidence="1">
    <location>
        <begin position="89"/>
        <end position="110"/>
    </location>
</feature>
<feature type="transmembrane region" description="Helical" evidence="1">
    <location>
        <begin position="185"/>
        <end position="203"/>
    </location>
</feature>
<feature type="transmembrane region" description="Helical" evidence="1">
    <location>
        <begin position="59"/>
        <end position="77"/>
    </location>
</feature>
<gene>
    <name evidence="3" type="ORF">NVS47_10170</name>
</gene>
<reference evidence="3 4" key="1">
    <citation type="submission" date="2022-08" db="EMBL/GenBank/DDBJ databases">
        <title>Proteogenomics of the novel Dehalobacterium formicoaceticum strain EZ94 highlights a key role of methyltransferases during anaerobic dichloromethane degradation.</title>
        <authorList>
            <person name="Wasmund K."/>
        </authorList>
    </citation>
    <scope>NUCLEOTIDE SEQUENCE [LARGE SCALE GENOMIC DNA]</scope>
    <source>
        <strain evidence="3 4">EZ94</strain>
    </source>
</reference>